<feature type="region of interest" description="Disordered" evidence="2">
    <location>
        <begin position="389"/>
        <end position="437"/>
    </location>
</feature>
<dbReference type="PANTHER" id="PTHR33375:SF7">
    <property type="entry name" value="CHROMOSOME 2-PARTITIONING PROTEIN PARB-RELATED"/>
    <property type="match status" value="1"/>
</dbReference>
<dbReference type="SUPFAM" id="SSF109709">
    <property type="entry name" value="KorB DNA-binding domain-like"/>
    <property type="match status" value="1"/>
</dbReference>
<evidence type="ECO:0000256" key="1">
    <source>
        <dbReference type="ARBA" id="ARBA00006295"/>
    </source>
</evidence>
<evidence type="ECO:0000259" key="3">
    <source>
        <dbReference type="Pfam" id="PF17762"/>
    </source>
</evidence>
<sequence>MAKATPKISLNQSENIPYDKLVLSQKNVRRIKDGVTIEYLAEDIALRRGLLQSLNVRPLRDETGAETGQYEVPAGGRRFLALGILIKQKRLAKDQPTPCIVNRDETTSAEDDSLTENMKRESLHPLDEFRAFKILHDQGLGEEDIAARYKVTADTVKQRLRLADVSPKLLDLYGKGELKLEQVKAFSITSDHTRQEDVWATVSRSHVQEPYYIKRLLTETAVRADDRRAVYVGAEAYETAGGIVLRDLFQQDGGGWFQDPALLEKLVLDKLQADGETVKAEGWKWVAAAIDFGYGHTSGLRRVYGEPTPLSEEELARQDQLQAEFDKLDAGYAEAPDYDEETEKKLEALGNELDALNDRPDVYDPDEVARAGAFVTLDSDGELRIERGFVKPEDEAPIDQSSADEDAADGEASVNGRQADSVGGSASNDVSTEESDEVIRPLPDRLIMDLTAQRTLALRNALAQDVDTAFVAVLHSLVLQTFYHYASESCLELSLKSASFSQVQGLGGSVWAKEIAERHDNWGRELPRSTDALWDFLFVLDPASRQALFAHCAAQGLNAVIEPWNKRPGAIAHANQIARTIGFDMAEAGWEPTEEAYIGRVTKRRILEAVREAKGEEQAYLMEDSPKAKMVTEAVRVLKGSGWLPEVLRLDAVIEADPPVDTDAGAESTELPAYLSDNAGEPVDGNPATEAMQAAE</sequence>
<dbReference type="FunFam" id="1.10.10.2830:FF:000001">
    <property type="entry name" value="Chromosome partitioning protein ParB"/>
    <property type="match status" value="1"/>
</dbReference>
<dbReference type="Gene3D" id="1.10.10.2830">
    <property type="match status" value="1"/>
</dbReference>
<name>Q11AG2_CHESB</name>
<reference evidence="4" key="1">
    <citation type="submission" date="2006-06" db="EMBL/GenBank/DDBJ databases">
        <title>Complete sequence of 3 of Chelativorans sp. BNC1.</title>
        <authorList>
            <consortium name="US DOE Joint Genome Institute"/>
            <person name="Copeland A."/>
            <person name="Lucas S."/>
            <person name="Lapidus A."/>
            <person name="Barry K."/>
            <person name="Detter J.C."/>
            <person name="Glavina del Rio T."/>
            <person name="Hammon N."/>
            <person name="Israni S."/>
            <person name="Dalin E."/>
            <person name="Tice H."/>
            <person name="Pitluck S."/>
            <person name="Chertkov O."/>
            <person name="Brettin T."/>
            <person name="Bruce D."/>
            <person name="Han C."/>
            <person name="Tapia R."/>
            <person name="Gilna P."/>
            <person name="Schmutz J."/>
            <person name="Larimer F."/>
            <person name="Land M."/>
            <person name="Hauser L."/>
            <person name="Kyrpides N."/>
            <person name="Mikhailova N."/>
            <person name="Richardson P."/>
        </authorList>
    </citation>
    <scope>NUCLEOTIDE SEQUENCE</scope>
    <source>
        <strain evidence="4">BNC1</strain>
        <plasmid evidence="4">3</plasmid>
    </source>
</reference>
<feature type="region of interest" description="Disordered" evidence="2">
    <location>
        <begin position="658"/>
        <end position="696"/>
    </location>
</feature>
<evidence type="ECO:0000313" key="4">
    <source>
        <dbReference type="EMBL" id="ABG65613.1"/>
    </source>
</evidence>
<evidence type="ECO:0000256" key="2">
    <source>
        <dbReference type="SAM" id="MobiDB-lite"/>
    </source>
</evidence>
<comment type="similarity">
    <text evidence="1">Belongs to the ParB family.</text>
</comment>
<dbReference type="PANTHER" id="PTHR33375">
    <property type="entry name" value="CHROMOSOME-PARTITIONING PROTEIN PARB-RELATED"/>
    <property type="match status" value="1"/>
</dbReference>
<feature type="domain" description="ParB/Spo0J HTH" evidence="3">
    <location>
        <begin position="121"/>
        <end position="206"/>
    </location>
</feature>
<dbReference type="EMBL" id="CP000392">
    <property type="protein sequence ID" value="ABG65613.1"/>
    <property type="molecule type" value="Genomic_DNA"/>
</dbReference>
<dbReference type="AlphaFoldDB" id="Q11AG2"/>
<dbReference type="OrthoDB" id="9813122at2"/>
<protein>
    <submittedName>
        <fullName evidence="4">Putative plasmid stabilization protein</fullName>
    </submittedName>
</protein>
<dbReference type="HOGENOM" id="CLU_019174_1_0_5"/>
<proteinExistence type="inferred from homology"/>
<dbReference type="SUPFAM" id="SSF110849">
    <property type="entry name" value="ParB/Sulfiredoxin"/>
    <property type="match status" value="1"/>
</dbReference>
<dbReference type="CDD" id="cd16406">
    <property type="entry name" value="ParB_N_like"/>
    <property type="match status" value="1"/>
</dbReference>
<dbReference type="Pfam" id="PF17762">
    <property type="entry name" value="HTH_ParB"/>
    <property type="match status" value="1"/>
</dbReference>
<dbReference type="GO" id="GO:0005694">
    <property type="term" value="C:chromosome"/>
    <property type="evidence" value="ECO:0007669"/>
    <property type="project" value="TreeGrafter"/>
</dbReference>
<dbReference type="KEGG" id="mes:Meso_4594"/>
<dbReference type="InterPro" id="IPR041468">
    <property type="entry name" value="HTH_ParB/Spo0J"/>
</dbReference>
<accession>Q11AG2</accession>
<gene>
    <name evidence="4" type="ordered locus">Meso_4594</name>
</gene>
<dbReference type="Gene3D" id="3.90.1530.30">
    <property type="match status" value="1"/>
</dbReference>
<dbReference type="InterPro" id="IPR036086">
    <property type="entry name" value="ParB/Sulfiredoxin_sf"/>
</dbReference>
<dbReference type="FunFam" id="3.90.1530.30:FF:000002">
    <property type="entry name" value="Chromosome partitioning protein ParB"/>
    <property type="match status" value="1"/>
</dbReference>
<keyword evidence="4" id="KW-0614">Plasmid</keyword>
<dbReference type="InterPro" id="IPR050336">
    <property type="entry name" value="Chromosome_partition/occlusion"/>
</dbReference>
<dbReference type="GO" id="GO:0007059">
    <property type="term" value="P:chromosome segregation"/>
    <property type="evidence" value="ECO:0007669"/>
    <property type="project" value="TreeGrafter"/>
</dbReference>
<organism evidence="4">
    <name type="scientific">Chelativorans sp. (strain BNC1)</name>
    <dbReference type="NCBI Taxonomy" id="266779"/>
    <lineage>
        <taxon>Bacteria</taxon>
        <taxon>Pseudomonadati</taxon>
        <taxon>Pseudomonadota</taxon>
        <taxon>Alphaproteobacteria</taxon>
        <taxon>Hyphomicrobiales</taxon>
        <taxon>Phyllobacteriaceae</taxon>
        <taxon>Chelativorans</taxon>
    </lineage>
</organism>
<geneLocation type="plasmid" evidence="4">
    <name>3</name>
</geneLocation>